<gene>
    <name evidence="1" type="ORF">ACFSKL_13885</name>
</gene>
<dbReference type="EMBL" id="JBHUHR010000038">
    <property type="protein sequence ID" value="MFD2035889.1"/>
    <property type="molecule type" value="Genomic_DNA"/>
</dbReference>
<proteinExistence type="predicted"/>
<protein>
    <submittedName>
        <fullName evidence="1">Uncharacterized protein</fullName>
    </submittedName>
</protein>
<keyword evidence="2" id="KW-1185">Reference proteome</keyword>
<dbReference type="Proteomes" id="UP001597361">
    <property type="component" value="Unassembled WGS sequence"/>
</dbReference>
<organism evidence="1 2">
    <name type="scientific">Belliella marina</name>
    <dbReference type="NCBI Taxonomy" id="1644146"/>
    <lineage>
        <taxon>Bacteria</taxon>
        <taxon>Pseudomonadati</taxon>
        <taxon>Bacteroidota</taxon>
        <taxon>Cytophagia</taxon>
        <taxon>Cytophagales</taxon>
        <taxon>Cyclobacteriaceae</taxon>
        <taxon>Belliella</taxon>
    </lineage>
</organism>
<reference evidence="2" key="1">
    <citation type="journal article" date="2019" name="Int. J. Syst. Evol. Microbiol.">
        <title>The Global Catalogue of Microorganisms (GCM) 10K type strain sequencing project: providing services to taxonomists for standard genome sequencing and annotation.</title>
        <authorList>
            <consortium name="The Broad Institute Genomics Platform"/>
            <consortium name="The Broad Institute Genome Sequencing Center for Infectious Disease"/>
            <person name="Wu L."/>
            <person name="Ma J."/>
        </authorList>
    </citation>
    <scope>NUCLEOTIDE SEQUENCE [LARGE SCALE GENOMIC DNA]</scope>
    <source>
        <strain evidence="2">CGMCC 1.15180</strain>
    </source>
</reference>
<name>A0ABW4VMH3_9BACT</name>
<evidence type="ECO:0000313" key="1">
    <source>
        <dbReference type="EMBL" id="MFD2035889.1"/>
    </source>
</evidence>
<evidence type="ECO:0000313" key="2">
    <source>
        <dbReference type="Proteomes" id="UP001597361"/>
    </source>
</evidence>
<sequence length="59" mass="6968">MKIELENGTYKLVDQATWEEEQQGELKEIFRDGKLLFDQTLAEIRQRVKLKNGVEHLAH</sequence>
<accession>A0ABW4VMH3</accession>
<comment type="caution">
    <text evidence="1">The sequence shown here is derived from an EMBL/GenBank/DDBJ whole genome shotgun (WGS) entry which is preliminary data.</text>
</comment>
<dbReference type="RefSeq" id="WP_376886883.1">
    <property type="nucleotide sequence ID" value="NZ_JBHUHR010000038.1"/>
</dbReference>